<dbReference type="InterPro" id="IPR001313">
    <property type="entry name" value="Pumilio_RNA-bd_rpt"/>
</dbReference>
<dbReference type="InterPro" id="IPR011989">
    <property type="entry name" value="ARM-like"/>
</dbReference>
<protein>
    <submittedName>
        <fullName evidence="4">Pumilio-family RNA binding repeat protein</fullName>
    </submittedName>
</protein>
<dbReference type="Pfam" id="PF00806">
    <property type="entry name" value="PUF"/>
    <property type="match status" value="7"/>
</dbReference>
<dbReference type="PROSITE" id="PS50302">
    <property type="entry name" value="PUM"/>
    <property type="match status" value="5"/>
</dbReference>
<feature type="repeat" description="Pumilio" evidence="2">
    <location>
        <begin position="125"/>
        <end position="166"/>
    </location>
</feature>
<dbReference type="eggNOG" id="KOG1488">
    <property type="taxonomic scope" value="Eukaryota"/>
</dbReference>
<feature type="repeat" description="Pumilio" evidence="2">
    <location>
        <begin position="281"/>
        <end position="317"/>
    </location>
</feature>
<dbReference type="Proteomes" id="UP000008983">
    <property type="component" value="Unassembled WGS sequence"/>
</dbReference>
<dbReference type="InterPro" id="IPR016024">
    <property type="entry name" value="ARM-type_fold"/>
</dbReference>
<dbReference type="InterPro" id="IPR033133">
    <property type="entry name" value="PUM-HD"/>
</dbReference>
<organism evidence="4 5">
    <name type="scientific">Ichthyophthirius multifiliis</name>
    <name type="common">White spot disease agent</name>
    <name type="synonym">Ich</name>
    <dbReference type="NCBI Taxonomy" id="5932"/>
    <lineage>
        <taxon>Eukaryota</taxon>
        <taxon>Sar</taxon>
        <taxon>Alveolata</taxon>
        <taxon>Ciliophora</taxon>
        <taxon>Intramacronucleata</taxon>
        <taxon>Oligohymenophorea</taxon>
        <taxon>Hymenostomatida</taxon>
        <taxon>Ophryoglenina</taxon>
        <taxon>Ichthyophthirius</taxon>
    </lineage>
</organism>
<dbReference type="InParanoid" id="G0QJJ7"/>
<dbReference type="SUPFAM" id="SSF48371">
    <property type="entry name" value="ARM repeat"/>
    <property type="match status" value="1"/>
</dbReference>
<feature type="repeat" description="Pumilio" evidence="2">
    <location>
        <begin position="86"/>
        <end position="124"/>
    </location>
</feature>
<feature type="repeat" description="Pumilio" evidence="2">
    <location>
        <begin position="36"/>
        <end position="74"/>
    </location>
</feature>
<reference evidence="4 5" key="1">
    <citation type="submission" date="2011-07" db="EMBL/GenBank/DDBJ databases">
        <authorList>
            <person name="Coyne R."/>
            <person name="Brami D."/>
            <person name="Johnson J."/>
            <person name="Hostetler J."/>
            <person name="Hannick L."/>
            <person name="Clark T."/>
            <person name="Cassidy-Hanley D."/>
            <person name="Inman J."/>
        </authorList>
    </citation>
    <scope>NUCLEOTIDE SEQUENCE [LARGE SCALE GENOMIC DNA]</scope>
    <source>
        <strain evidence="4 5">G5</strain>
    </source>
</reference>
<dbReference type="OMA" id="NGRIARC"/>
<dbReference type="RefSeq" id="XP_004039902.1">
    <property type="nucleotide sequence ID" value="XM_004039854.1"/>
</dbReference>
<gene>
    <name evidence="4" type="ORF">IMG5_005970</name>
</gene>
<evidence type="ECO:0000313" key="5">
    <source>
        <dbReference type="Proteomes" id="UP000008983"/>
    </source>
</evidence>
<dbReference type="GO" id="GO:0010608">
    <property type="term" value="P:post-transcriptional regulation of gene expression"/>
    <property type="evidence" value="ECO:0007669"/>
    <property type="project" value="TreeGrafter"/>
</dbReference>
<dbReference type="GeneID" id="14910794"/>
<dbReference type="PROSITE" id="PS50303">
    <property type="entry name" value="PUM_HD"/>
    <property type="match status" value="1"/>
</dbReference>
<dbReference type="PANTHER" id="PTHR12537">
    <property type="entry name" value="RNA BINDING PROTEIN PUMILIO-RELATED"/>
    <property type="match status" value="1"/>
</dbReference>
<dbReference type="Gene3D" id="1.25.10.10">
    <property type="entry name" value="Leucine-rich Repeat Variant"/>
    <property type="match status" value="1"/>
</dbReference>
<keyword evidence="5" id="KW-1185">Reference proteome</keyword>
<feature type="repeat" description="Pumilio" evidence="2">
    <location>
        <begin position="201"/>
        <end position="236"/>
    </location>
</feature>
<dbReference type="EMBL" id="GL983070">
    <property type="protein sequence ID" value="EGR34598.1"/>
    <property type="molecule type" value="Genomic_DNA"/>
</dbReference>
<dbReference type="GO" id="GO:0003729">
    <property type="term" value="F:mRNA binding"/>
    <property type="evidence" value="ECO:0007669"/>
    <property type="project" value="TreeGrafter"/>
</dbReference>
<dbReference type="STRING" id="857967.G0QJJ7"/>
<dbReference type="PANTHER" id="PTHR12537:SF12">
    <property type="entry name" value="MATERNAL PROTEIN PUMILIO"/>
    <property type="match status" value="1"/>
</dbReference>
<sequence>MYFDLIESCKDQNSSRMIQKQFESSSIEQKNIIFQKIYQEALNLMKDQFGNYVIQKFFEKGQKKKKLQKQIYIQTGNTEHKIQLYQLLKGQVLDLSLHTYGCRVIQKALEELKDYPELQEGIIQEINDKIMVCIQDQHGNHVIQKCFETISSSKQINLHFIHTVVEQFREYQNCVLPMKQFFFLITLYIWKQKKTKEIYDKLMENIIDLCKCQYGNYIIQYIIEKGSNYYKQKMLKIIKENFVCLSLNKFASNVTEKSILFSDDSFKLGVLDVLLSQFNNQSQDTGIIKLTKNAYGNYVVQRFYEKSNFDIKQKLCAYLLQNELIYNDIVSNSYGKPFFKKNSQNKKIILGKHVLTHIEKNRVDNIRNNSQNFIQNNQFSNSKIKQKKKF</sequence>
<accession>G0QJJ7</accession>
<keyword evidence="1" id="KW-0677">Repeat</keyword>
<evidence type="ECO:0000259" key="3">
    <source>
        <dbReference type="PROSITE" id="PS50303"/>
    </source>
</evidence>
<dbReference type="SMART" id="SM00025">
    <property type="entry name" value="Pumilio"/>
    <property type="match status" value="7"/>
</dbReference>
<feature type="domain" description="PUM-HD" evidence="3">
    <location>
        <begin position="1"/>
        <end position="346"/>
    </location>
</feature>
<name>G0QJJ7_ICHMU</name>
<proteinExistence type="predicted"/>
<dbReference type="AlphaFoldDB" id="G0QJJ7"/>
<dbReference type="OrthoDB" id="668540at2759"/>
<evidence type="ECO:0000256" key="1">
    <source>
        <dbReference type="ARBA" id="ARBA00022737"/>
    </source>
</evidence>
<evidence type="ECO:0000313" key="4">
    <source>
        <dbReference type="EMBL" id="EGR34598.1"/>
    </source>
</evidence>
<dbReference type="GO" id="GO:0005737">
    <property type="term" value="C:cytoplasm"/>
    <property type="evidence" value="ECO:0007669"/>
    <property type="project" value="TreeGrafter"/>
</dbReference>
<evidence type="ECO:0000256" key="2">
    <source>
        <dbReference type="PROSITE-ProRule" id="PRU00317"/>
    </source>
</evidence>